<dbReference type="AlphaFoldDB" id="A0AAD8VJM9"/>
<organism evidence="1 2">
    <name type="scientific">Lolium multiflorum</name>
    <name type="common">Italian ryegrass</name>
    <name type="synonym">Lolium perenne subsp. multiflorum</name>
    <dbReference type="NCBI Taxonomy" id="4521"/>
    <lineage>
        <taxon>Eukaryota</taxon>
        <taxon>Viridiplantae</taxon>
        <taxon>Streptophyta</taxon>
        <taxon>Embryophyta</taxon>
        <taxon>Tracheophyta</taxon>
        <taxon>Spermatophyta</taxon>
        <taxon>Magnoliopsida</taxon>
        <taxon>Liliopsida</taxon>
        <taxon>Poales</taxon>
        <taxon>Poaceae</taxon>
        <taxon>BOP clade</taxon>
        <taxon>Pooideae</taxon>
        <taxon>Poodae</taxon>
        <taxon>Poeae</taxon>
        <taxon>Poeae Chloroplast Group 2 (Poeae type)</taxon>
        <taxon>Loliodinae</taxon>
        <taxon>Loliinae</taxon>
        <taxon>Lolium</taxon>
    </lineage>
</organism>
<keyword evidence="2" id="KW-1185">Reference proteome</keyword>
<dbReference type="PANTHER" id="PTHR33063:SF13">
    <property type="entry name" value="OS02G0583500 PROTEIN"/>
    <property type="match status" value="1"/>
</dbReference>
<evidence type="ECO:0000313" key="2">
    <source>
        <dbReference type="Proteomes" id="UP001231189"/>
    </source>
</evidence>
<comment type="caution">
    <text evidence="1">The sequence shown here is derived from an EMBL/GenBank/DDBJ whole genome shotgun (WGS) entry which is preliminary data.</text>
</comment>
<evidence type="ECO:0000313" key="1">
    <source>
        <dbReference type="EMBL" id="KAK1607190.1"/>
    </source>
</evidence>
<sequence length="273" mass="30056">MLERAEDQTELGAREVFAEGNSCAAQATDGPRWDREEKEKLAKENNVNKVWTTTTTSNVDSSHVVAPPTINGLRPLYWDILNSGILYVDPDVEGDDVLEIVERVGKGPSRLSESPDATLLAVIPKGKTRPVSAQIAANIANECNKEVRKFVPIRSHWSKYKGDAGLLCNYYSKVAAEMEKQLTIPTADGGRKTEIQVLSEVLSKNTAKPGFLRNVGLIIPSGSKIRNLAAELEREKRGSAKLQDVVKNQHDQMVELTSQVQEAEKAGRHGRNN</sequence>
<proteinExistence type="predicted"/>
<reference evidence="1" key="1">
    <citation type="submission" date="2023-07" db="EMBL/GenBank/DDBJ databases">
        <title>A chromosome-level genome assembly of Lolium multiflorum.</title>
        <authorList>
            <person name="Chen Y."/>
            <person name="Copetti D."/>
            <person name="Kolliker R."/>
            <person name="Studer B."/>
        </authorList>
    </citation>
    <scope>NUCLEOTIDE SEQUENCE</scope>
    <source>
        <strain evidence="1">02402/16</strain>
        <tissue evidence="1">Leaf</tissue>
    </source>
</reference>
<dbReference type="Proteomes" id="UP001231189">
    <property type="component" value="Unassembled WGS sequence"/>
</dbReference>
<protein>
    <submittedName>
        <fullName evidence="1">Uncharacterized protein</fullName>
    </submittedName>
</protein>
<dbReference type="EMBL" id="JAUUTY010000007">
    <property type="protein sequence ID" value="KAK1607190.1"/>
    <property type="molecule type" value="Genomic_DNA"/>
</dbReference>
<dbReference type="PANTHER" id="PTHR33063">
    <property type="entry name" value="OS02G0583500 PROTEIN"/>
    <property type="match status" value="1"/>
</dbReference>
<name>A0AAD8VJM9_LOLMU</name>
<accession>A0AAD8VJM9</accession>
<gene>
    <name evidence="1" type="ORF">QYE76_030863</name>
</gene>